<reference evidence="2" key="1">
    <citation type="submission" date="2016-05" db="EMBL/GenBank/DDBJ databases">
        <title>Comparative genomics of biotechnologically important yeasts.</title>
        <authorList>
            <consortium name="DOE Joint Genome Institute"/>
            <person name="Riley R."/>
            <person name="Haridas S."/>
            <person name="Wolfe K.H."/>
            <person name="Lopes M.R."/>
            <person name="Hittinger C.T."/>
            <person name="Goker M."/>
            <person name="Salamov A."/>
            <person name="Wisecaver J."/>
            <person name="Long T.M."/>
            <person name="Aerts A.L."/>
            <person name="Barry K."/>
            <person name="Choi C."/>
            <person name="Clum A."/>
            <person name="Coughlan A.Y."/>
            <person name="Deshpande S."/>
            <person name="Douglass A.P."/>
            <person name="Hanson S.J."/>
            <person name="Klenk H.-P."/>
            <person name="Labutti K."/>
            <person name="Lapidus A."/>
            <person name="Lindquist E."/>
            <person name="Lipzen A."/>
            <person name="Meier-Kolthoff J.P."/>
            <person name="Ohm R.A."/>
            <person name="Otillar R.P."/>
            <person name="Pangilinan J."/>
            <person name="Peng Y."/>
            <person name="Rokas A."/>
            <person name="Rosa C.A."/>
            <person name="Scheuner C."/>
            <person name="Sibirny A.A."/>
            <person name="Slot J.C."/>
            <person name="Stielow J.B."/>
            <person name="Sun H."/>
            <person name="Kurtzman C.P."/>
            <person name="Blackwell M."/>
            <person name="Grigoriev I.V."/>
            <person name="Jeffries T.W."/>
        </authorList>
    </citation>
    <scope>NUCLEOTIDE SEQUENCE [LARGE SCALE GENOMIC DNA]</scope>
    <source>
        <strain evidence="2">NRRL Y-12698</strain>
    </source>
</reference>
<dbReference type="AlphaFoldDB" id="A0A1E3QWQ6"/>
<evidence type="ECO:0000313" key="2">
    <source>
        <dbReference type="Proteomes" id="UP000094336"/>
    </source>
</evidence>
<accession>A0A1E3QWQ6</accession>
<gene>
    <name evidence="1" type="ORF">BABINDRAFT_113384</name>
</gene>
<name>A0A1E3QWQ6_9ASCO</name>
<dbReference type="RefSeq" id="XP_018987262.1">
    <property type="nucleotide sequence ID" value="XM_019126858.1"/>
</dbReference>
<keyword evidence="2" id="KW-1185">Reference proteome</keyword>
<dbReference type="Proteomes" id="UP000094336">
    <property type="component" value="Unassembled WGS sequence"/>
</dbReference>
<evidence type="ECO:0000313" key="1">
    <source>
        <dbReference type="EMBL" id="ODQ81934.1"/>
    </source>
</evidence>
<organism evidence="1 2">
    <name type="scientific">Babjeviella inositovora NRRL Y-12698</name>
    <dbReference type="NCBI Taxonomy" id="984486"/>
    <lineage>
        <taxon>Eukaryota</taxon>
        <taxon>Fungi</taxon>
        <taxon>Dikarya</taxon>
        <taxon>Ascomycota</taxon>
        <taxon>Saccharomycotina</taxon>
        <taxon>Pichiomycetes</taxon>
        <taxon>Serinales incertae sedis</taxon>
        <taxon>Babjeviella</taxon>
    </lineage>
</organism>
<dbReference type="EMBL" id="KV454427">
    <property type="protein sequence ID" value="ODQ81934.1"/>
    <property type="molecule type" value="Genomic_DNA"/>
</dbReference>
<sequence>MELGYLVGIWELFLRESLMVDLLVGLFVVAFAESGVSLDHLWFGIALVWHRSRLWLSADNLLDIEATTDGASAHWVGWDGEGYTGVVAAVEATLGVVNLGALEDNLLSGVVFLQFGQGVVPLGNLLFSGSSGQESAWMESWDVLHDEGLVMFLLVDGFGIDEAGETKKQGPRGYVSSGEEGDRFGQRWTVAVTAHGLGGTGKGSDRLGSSSGSGAEHCMCSCC</sequence>
<protein>
    <submittedName>
        <fullName evidence="1">Uncharacterized protein</fullName>
    </submittedName>
</protein>
<dbReference type="GeneID" id="30144712"/>
<proteinExistence type="predicted"/>